<dbReference type="GO" id="GO:0005829">
    <property type="term" value="C:cytosol"/>
    <property type="evidence" value="ECO:0007669"/>
    <property type="project" value="TreeGrafter"/>
</dbReference>
<feature type="non-terminal residue" evidence="2">
    <location>
        <position position="185"/>
    </location>
</feature>
<dbReference type="PROSITE" id="PS51273">
    <property type="entry name" value="GATASE_TYPE_1"/>
    <property type="match status" value="1"/>
</dbReference>
<dbReference type="AlphaFoldDB" id="A0A383DJ56"/>
<dbReference type="PANTHER" id="PTHR42695:SF5">
    <property type="entry name" value="GLUTAMINE AMIDOTRANSFERASE YLR126C-RELATED"/>
    <property type="match status" value="1"/>
</dbReference>
<gene>
    <name evidence="2" type="ORF">METZ01_LOCUS497315</name>
</gene>
<dbReference type="InterPro" id="IPR044992">
    <property type="entry name" value="ChyE-like"/>
</dbReference>
<reference evidence="2" key="1">
    <citation type="submission" date="2018-05" db="EMBL/GenBank/DDBJ databases">
        <authorList>
            <person name="Lanie J.A."/>
            <person name="Ng W.-L."/>
            <person name="Kazmierczak K.M."/>
            <person name="Andrzejewski T.M."/>
            <person name="Davidsen T.M."/>
            <person name="Wayne K.J."/>
            <person name="Tettelin H."/>
            <person name="Glass J.I."/>
            <person name="Rusch D."/>
            <person name="Podicherti R."/>
            <person name="Tsui H.-C.T."/>
            <person name="Winkler M.E."/>
        </authorList>
    </citation>
    <scope>NUCLEOTIDE SEQUENCE</scope>
</reference>
<dbReference type="Pfam" id="PF00117">
    <property type="entry name" value="GATase"/>
    <property type="match status" value="1"/>
</dbReference>
<name>A0A383DJ56_9ZZZZ</name>
<organism evidence="2">
    <name type="scientific">marine metagenome</name>
    <dbReference type="NCBI Taxonomy" id="408172"/>
    <lineage>
        <taxon>unclassified sequences</taxon>
        <taxon>metagenomes</taxon>
        <taxon>ecological metagenomes</taxon>
    </lineage>
</organism>
<dbReference type="SUPFAM" id="SSF52317">
    <property type="entry name" value="Class I glutamine amidotransferase-like"/>
    <property type="match status" value="1"/>
</dbReference>
<evidence type="ECO:0000259" key="1">
    <source>
        <dbReference type="Pfam" id="PF00117"/>
    </source>
</evidence>
<accession>A0A383DJ56</accession>
<evidence type="ECO:0000313" key="2">
    <source>
        <dbReference type="EMBL" id="SVE44461.1"/>
    </source>
</evidence>
<dbReference type="CDD" id="cd01741">
    <property type="entry name" value="GATase1_1"/>
    <property type="match status" value="1"/>
</dbReference>
<feature type="domain" description="Glutamine amidotransferase" evidence="1">
    <location>
        <begin position="54"/>
        <end position="181"/>
    </location>
</feature>
<dbReference type="InterPro" id="IPR017926">
    <property type="entry name" value="GATASE"/>
</dbReference>
<dbReference type="InterPro" id="IPR029062">
    <property type="entry name" value="Class_I_gatase-like"/>
</dbReference>
<sequence length="185" mass="21047">MAHYGEDQHVVSAYWNFCRFSGERKKMRQKNRRLLVFQHLQVEHPGIFRDFMHEKGIEWEVVELNKGDAIPSLTEYDGLWVMGGPMDVWEEEQYPWLKREKAAIREAVGDRQLPFLGVCLGHQLCADALGGEVGLSLVPEVGIHEVEKTDVGRRCAFLGDLPSVMPCLQWHAAEIRKPPPGASVL</sequence>
<proteinExistence type="predicted"/>
<dbReference type="EMBL" id="UINC01217732">
    <property type="protein sequence ID" value="SVE44461.1"/>
    <property type="molecule type" value="Genomic_DNA"/>
</dbReference>
<dbReference type="PANTHER" id="PTHR42695">
    <property type="entry name" value="GLUTAMINE AMIDOTRANSFERASE YLR126C-RELATED"/>
    <property type="match status" value="1"/>
</dbReference>
<dbReference type="Gene3D" id="3.40.50.880">
    <property type="match status" value="1"/>
</dbReference>
<protein>
    <recommendedName>
        <fullName evidence="1">Glutamine amidotransferase domain-containing protein</fullName>
    </recommendedName>
</protein>